<dbReference type="Proteomes" id="UP001301869">
    <property type="component" value="Chromosome"/>
</dbReference>
<dbReference type="InterPro" id="IPR052523">
    <property type="entry name" value="Trichothecene_AcTrans"/>
</dbReference>
<evidence type="ECO:0000313" key="2">
    <source>
        <dbReference type="EMBL" id="WNK20347.1"/>
    </source>
</evidence>
<dbReference type="EC" id="2.3.1.-" evidence="2"/>
<keyword evidence="3" id="KW-1185">Reference proteome</keyword>
<dbReference type="InterPro" id="IPR016181">
    <property type="entry name" value="Acyl_CoA_acyltransferase"/>
</dbReference>
<reference evidence="2 3" key="1">
    <citation type="submission" date="2023-03" db="EMBL/GenBank/DDBJ databases">
        <title>Halomonas sp. nov., isolated from Korean tranditional fermented seafood 'Jeotgal'.</title>
        <authorList>
            <person name="Kim B."/>
            <person name="Shin N.-R."/>
        </authorList>
    </citation>
    <scope>NUCLEOTIDE SEQUENCE [LARGE SCALE GENOMIC DNA]</scope>
    <source>
        <strain evidence="2 3">SG2L-4</strain>
    </source>
</reference>
<accession>A0ABY9Z000</accession>
<protein>
    <submittedName>
        <fullName evidence="2">GNAT family N-acetyltransferase</fullName>
        <ecNumber evidence="2">2.3.1.-</ecNumber>
    </submittedName>
</protein>
<dbReference type="CDD" id="cd04301">
    <property type="entry name" value="NAT_SF"/>
    <property type="match status" value="1"/>
</dbReference>
<dbReference type="PROSITE" id="PS51186">
    <property type="entry name" value="GNAT"/>
    <property type="match status" value="1"/>
</dbReference>
<dbReference type="Gene3D" id="3.40.630.30">
    <property type="match status" value="1"/>
</dbReference>
<dbReference type="RefSeq" id="WP_311883974.1">
    <property type="nucleotide sequence ID" value="NZ_CP119391.1"/>
</dbReference>
<dbReference type="GO" id="GO:0016746">
    <property type="term" value="F:acyltransferase activity"/>
    <property type="evidence" value="ECO:0007669"/>
    <property type="project" value="UniProtKB-KW"/>
</dbReference>
<keyword evidence="2" id="KW-0808">Transferase</keyword>
<dbReference type="InterPro" id="IPR000182">
    <property type="entry name" value="GNAT_dom"/>
</dbReference>
<proteinExistence type="predicted"/>
<evidence type="ECO:0000313" key="3">
    <source>
        <dbReference type="Proteomes" id="UP001301869"/>
    </source>
</evidence>
<keyword evidence="2" id="KW-0012">Acyltransferase</keyword>
<dbReference type="EMBL" id="CP119391">
    <property type="protein sequence ID" value="WNK20347.1"/>
    <property type="molecule type" value="Genomic_DNA"/>
</dbReference>
<dbReference type="Pfam" id="PF00583">
    <property type="entry name" value="Acetyltransf_1"/>
    <property type="match status" value="1"/>
</dbReference>
<dbReference type="SUPFAM" id="SSF55729">
    <property type="entry name" value="Acyl-CoA N-acyltransferases (Nat)"/>
    <property type="match status" value="1"/>
</dbReference>
<dbReference type="PANTHER" id="PTHR42791:SF1">
    <property type="entry name" value="N-ACETYLTRANSFERASE DOMAIN-CONTAINING PROTEIN"/>
    <property type="match status" value="1"/>
</dbReference>
<organism evidence="2 3">
    <name type="scientific">Halomonas piscis</name>
    <dbReference type="NCBI Taxonomy" id="3031727"/>
    <lineage>
        <taxon>Bacteria</taxon>
        <taxon>Pseudomonadati</taxon>
        <taxon>Pseudomonadota</taxon>
        <taxon>Gammaproteobacteria</taxon>
        <taxon>Oceanospirillales</taxon>
        <taxon>Halomonadaceae</taxon>
        <taxon>Halomonas</taxon>
    </lineage>
</organism>
<dbReference type="PANTHER" id="PTHR42791">
    <property type="entry name" value="GNAT FAMILY ACETYLTRANSFERASE"/>
    <property type="match status" value="1"/>
</dbReference>
<name>A0ABY9Z000_9GAMM</name>
<sequence>MRDNPTHIQAFGNDPETRRRALGAMFAPFMRRQATSGLVLGAFIEGELVGVAGLSLPGRCQPALVDKLRALPALFSASGPRGMWRVYRWTRVWAQQDAQMPRHAHLGPMAVAPQQQGQGIGSALFQRLCDELSERQLVGYLETDLTANVRLYERFGFTTVAEQPVIGVKHWFMQR</sequence>
<gene>
    <name evidence="2" type="ORF">P1P91_01280</name>
</gene>
<evidence type="ECO:0000259" key="1">
    <source>
        <dbReference type="PROSITE" id="PS51186"/>
    </source>
</evidence>
<feature type="domain" description="N-acetyltransferase" evidence="1">
    <location>
        <begin position="1"/>
        <end position="175"/>
    </location>
</feature>